<feature type="compositionally biased region" description="Polar residues" evidence="1">
    <location>
        <begin position="65"/>
        <end position="79"/>
    </location>
</feature>
<gene>
    <name evidence="3" type="primary">LOC108052206</name>
</gene>
<dbReference type="InterPro" id="IPR013783">
    <property type="entry name" value="Ig-like_fold"/>
</dbReference>
<dbReference type="Pfam" id="PF07679">
    <property type="entry name" value="I-set"/>
    <property type="match status" value="1"/>
</dbReference>
<dbReference type="FunFam" id="2.60.40.10:FF:001001">
    <property type="entry name" value="Uncharacterized protein, isoform I"/>
    <property type="match status" value="1"/>
</dbReference>
<feature type="compositionally biased region" description="Low complexity" evidence="1">
    <location>
        <begin position="28"/>
        <end position="59"/>
    </location>
</feature>
<dbReference type="PROSITE" id="PS50835">
    <property type="entry name" value="IG_LIKE"/>
    <property type="match status" value="1"/>
</dbReference>
<sequence length="189" mass="20766">MYCKCIIFSKTDRKYIEQPIKPAPPPIVTSRQVTSTSIQSTSESKSDKTSSSSTQNSISSKKKYASNSLQAPGSPSRSRSATKELILPPDDSLMCKPDFTKPLHDLAIRDGEQLILTCHVKGDPEPQITWSKNGKSISSSDIMDLKYKNGIATLTINEVFPEDEGVFTCTATNSICAVETKCKLTIKRK</sequence>
<dbReference type="InterPro" id="IPR007110">
    <property type="entry name" value="Ig-like_dom"/>
</dbReference>
<accession>A0A6P4FHW1</accession>
<dbReference type="InterPro" id="IPR003598">
    <property type="entry name" value="Ig_sub2"/>
</dbReference>
<dbReference type="RefSeq" id="XP_016990035.1">
    <property type="nucleotide sequence ID" value="XM_017134546.1"/>
</dbReference>
<evidence type="ECO:0000313" key="3">
    <source>
        <dbReference type="RefSeq" id="XP_016990035.1"/>
    </source>
</evidence>
<feature type="region of interest" description="Disordered" evidence="1">
    <location>
        <begin position="18"/>
        <end position="81"/>
    </location>
</feature>
<dbReference type="PANTHER" id="PTHR47633">
    <property type="entry name" value="IMMUNOGLOBULIN"/>
    <property type="match status" value="1"/>
</dbReference>
<feature type="domain" description="Ig-like" evidence="2">
    <location>
        <begin position="97"/>
        <end position="185"/>
    </location>
</feature>
<proteinExistence type="predicted"/>
<organism evidence="3">
    <name type="scientific">Drosophila rhopaloa</name>
    <name type="common">Fruit fly</name>
    <dbReference type="NCBI Taxonomy" id="1041015"/>
    <lineage>
        <taxon>Eukaryota</taxon>
        <taxon>Metazoa</taxon>
        <taxon>Ecdysozoa</taxon>
        <taxon>Arthropoda</taxon>
        <taxon>Hexapoda</taxon>
        <taxon>Insecta</taxon>
        <taxon>Pterygota</taxon>
        <taxon>Neoptera</taxon>
        <taxon>Endopterygota</taxon>
        <taxon>Diptera</taxon>
        <taxon>Brachycera</taxon>
        <taxon>Muscomorpha</taxon>
        <taxon>Ephydroidea</taxon>
        <taxon>Drosophilidae</taxon>
        <taxon>Drosophila</taxon>
        <taxon>Sophophora</taxon>
    </lineage>
</organism>
<dbReference type="InterPro" id="IPR013098">
    <property type="entry name" value="Ig_I-set"/>
</dbReference>
<dbReference type="OrthoDB" id="504170at2759"/>
<name>A0A6P4FHW1_DRORH</name>
<dbReference type="SMART" id="SM00408">
    <property type="entry name" value="IGc2"/>
    <property type="match status" value="1"/>
</dbReference>
<dbReference type="SMART" id="SM00409">
    <property type="entry name" value="IG"/>
    <property type="match status" value="1"/>
</dbReference>
<dbReference type="InterPro" id="IPR036179">
    <property type="entry name" value="Ig-like_dom_sf"/>
</dbReference>
<protein>
    <submittedName>
        <fullName evidence="3">Myosin light chain kinase, smooth muscle-like</fullName>
    </submittedName>
</protein>
<dbReference type="SUPFAM" id="SSF48726">
    <property type="entry name" value="Immunoglobulin"/>
    <property type="match status" value="1"/>
</dbReference>
<reference evidence="3" key="1">
    <citation type="submission" date="2025-08" db="UniProtKB">
        <authorList>
            <consortium name="RefSeq"/>
        </authorList>
    </citation>
    <scope>IDENTIFICATION</scope>
</reference>
<dbReference type="Gene3D" id="2.60.40.10">
    <property type="entry name" value="Immunoglobulins"/>
    <property type="match status" value="1"/>
</dbReference>
<evidence type="ECO:0000259" key="2">
    <source>
        <dbReference type="PROSITE" id="PS50835"/>
    </source>
</evidence>
<dbReference type="InterPro" id="IPR003599">
    <property type="entry name" value="Ig_sub"/>
</dbReference>
<dbReference type="AlphaFoldDB" id="A0A6P4FHW1"/>
<evidence type="ECO:0000256" key="1">
    <source>
        <dbReference type="SAM" id="MobiDB-lite"/>
    </source>
</evidence>